<evidence type="ECO:0000256" key="1">
    <source>
        <dbReference type="ARBA" id="ARBA00022490"/>
    </source>
</evidence>
<keyword evidence="7 9" id="KW-0173">Coenzyme A biosynthesis</keyword>
<dbReference type="NCBIfam" id="TIGR01510">
    <property type="entry name" value="coaD_prev_kdtB"/>
    <property type="match status" value="1"/>
</dbReference>
<dbReference type="GO" id="GO:0004595">
    <property type="term" value="F:pantetheine-phosphate adenylyltransferase activity"/>
    <property type="evidence" value="ECO:0007669"/>
    <property type="project" value="UniProtKB-UniRule"/>
</dbReference>
<feature type="binding site" evidence="9">
    <location>
        <begin position="10"/>
        <end position="11"/>
    </location>
    <ligand>
        <name>ATP</name>
        <dbReference type="ChEBI" id="CHEBI:30616"/>
    </ligand>
</feature>
<feature type="binding site" evidence="9">
    <location>
        <position position="88"/>
    </location>
    <ligand>
        <name>substrate</name>
    </ligand>
</feature>
<dbReference type="UniPathway" id="UPA00241">
    <property type="reaction ID" value="UER00355"/>
</dbReference>
<gene>
    <name evidence="9 11" type="primary">coaD</name>
    <name evidence="11" type="ORF">G3O08_02725</name>
</gene>
<dbReference type="HAMAP" id="MF_00151">
    <property type="entry name" value="PPAT_bact"/>
    <property type="match status" value="1"/>
</dbReference>
<evidence type="ECO:0000313" key="12">
    <source>
        <dbReference type="Proteomes" id="UP000486602"/>
    </source>
</evidence>
<dbReference type="InterPro" id="IPR014729">
    <property type="entry name" value="Rossmann-like_a/b/a_fold"/>
</dbReference>
<comment type="pathway">
    <text evidence="9">Cofactor biosynthesis; coenzyme A biosynthesis; CoA from (R)-pantothenate: step 4/5.</text>
</comment>
<evidence type="ECO:0000256" key="7">
    <source>
        <dbReference type="ARBA" id="ARBA00022993"/>
    </source>
</evidence>
<feature type="binding site" evidence="9">
    <location>
        <position position="99"/>
    </location>
    <ligand>
        <name>ATP</name>
        <dbReference type="ChEBI" id="CHEBI:30616"/>
    </ligand>
</feature>
<accession>A0A7K3WNX9</accession>
<comment type="subunit">
    <text evidence="9">Homohexamer.</text>
</comment>
<evidence type="ECO:0000256" key="4">
    <source>
        <dbReference type="ARBA" id="ARBA00022741"/>
    </source>
</evidence>
<dbReference type="InterPro" id="IPR004821">
    <property type="entry name" value="Cyt_trans-like"/>
</dbReference>
<dbReference type="PANTHER" id="PTHR21342:SF1">
    <property type="entry name" value="PHOSPHOPANTETHEINE ADENYLYLTRANSFERASE"/>
    <property type="match status" value="1"/>
</dbReference>
<keyword evidence="5 9" id="KW-0067">ATP-binding</keyword>
<dbReference type="EC" id="2.7.7.3" evidence="9"/>
<dbReference type="EMBL" id="JAAGVY010000003">
    <property type="protein sequence ID" value="NEN22415.1"/>
    <property type="molecule type" value="Genomic_DNA"/>
</dbReference>
<feature type="domain" description="Cytidyltransferase-like" evidence="10">
    <location>
        <begin position="6"/>
        <end position="134"/>
    </location>
</feature>
<dbReference type="InterPro" id="IPR001980">
    <property type="entry name" value="PPAT"/>
</dbReference>
<keyword evidence="6 9" id="KW-0460">Magnesium</keyword>
<comment type="function">
    <text evidence="9">Reversibly transfers an adenylyl group from ATP to 4'-phosphopantetheine, yielding dephospho-CoA (dPCoA) and pyrophosphate.</text>
</comment>
<feature type="binding site" evidence="9">
    <location>
        <position position="10"/>
    </location>
    <ligand>
        <name>substrate</name>
    </ligand>
</feature>
<evidence type="ECO:0000259" key="10">
    <source>
        <dbReference type="Pfam" id="PF01467"/>
    </source>
</evidence>
<keyword evidence="4 9" id="KW-0547">Nucleotide-binding</keyword>
<feature type="binding site" evidence="9">
    <location>
        <position position="18"/>
    </location>
    <ligand>
        <name>ATP</name>
        <dbReference type="ChEBI" id="CHEBI:30616"/>
    </ligand>
</feature>
<sequence length="156" mass="17773">MARIAVFPGSFDPITKGHENLIRRALPLFDKVIVAIGVNADKKYMFSLEERKEWIRQTFSFAENFEVGSYEGLTVNYCRSVNANYIIRGLRNAEDFQFESSIAQMNRELAAEIDTVFLVTSPEYSAYSSSIVRDILRNDGDVSKFIPNSIQLNDDL</sequence>
<dbReference type="Gene3D" id="3.40.50.620">
    <property type="entry name" value="HUPs"/>
    <property type="match status" value="1"/>
</dbReference>
<feature type="binding site" evidence="9">
    <location>
        <begin position="124"/>
        <end position="130"/>
    </location>
    <ligand>
        <name>ATP</name>
        <dbReference type="ChEBI" id="CHEBI:30616"/>
    </ligand>
</feature>
<dbReference type="PRINTS" id="PR01020">
    <property type="entry name" value="LPSBIOSNTHSS"/>
</dbReference>
<evidence type="ECO:0000256" key="6">
    <source>
        <dbReference type="ARBA" id="ARBA00022842"/>
    </source>
</evidence>
<evidence type="ECO:0000256" key="5">
    <source>
        <dbReference type="ARBA" id="ARBA00022840"/>
    </source>
</evidence>
<comment type="caution">
    <text evidence="11">The sequence shown here is derived from an EMBL/GenBank/DDBJ whole genome shotgun (WGS) entry which is preliminary data.</text>
</comment>
<feature type="binding site" evidence="9">
    <location>
        <position position="42"/>
    </location>
    <ligand>
        <name>substrate</name>
    </ligand>
</feature>
<evidence type="ECO:0000256" key="9">
    <source>
        <dbReference type="HAMAP-Rule" id="MF_00151"/>
    </source>
</evidence>
<dbReference type="Pfam" id="PF01467">
    <property type="entry name" value="CTP_transf_like"/>
    <property type="match status" value="1"/>
</dbReference>
<feature type="binding site" evidence="9">
    <location>
        <position position="74"/>
    </location>
    <ligand>
        <name>substrate</name>
    </ligand>
</feature>
<organism evidence="11 12">
    <name type="scientific">Cryomorpha ignava</name>
    <dbReference type="NCBI Taxonomy" id="101383"/>
    <lineage>
        <taxon>Bacteria</taxon>
        <taxon>Pseudomonadati</taxon>
        <taxon>Bacteroidota</taxon>
        <taxon>Flavobacteriia</taxon>
        <taxon>Flavobacteriales</taxon>
        <taxon>Cryomorphaceae</taxon>
        <taxon>Cryomorpha</taxon>
    </lineage>
</organism>
<dbReference type="GO" id="GO:0015937">
    <property type="term" value="P:coenzyme A biosynthetic process"/>
    <property type="evidence" value="ECO:0007669"/>
    <property type="project" value="UniProtKB-UniRule"/>
</dbReference>
<protein>
    <recommendedName>
        <fullName evidence="9">Phosphopantetheine adenylyltransferase</fullName>
        <ecNumber evidence="9">2.7.7.3</ecNumber>
    </recommendedName>
    <alternativeName>
        <fullName evidence="9">Dephospho-CoA pyrophosphorylase</fullName>
    </alternativeName>
    <alternativeName>
        <fullName evidence="9">Pantetheine-phosphate adenylyltransferase</fullName>
        <shortName evidence="9">PPAT</shortName>
    </alternativeName>
</protein>
<dbReference type="NCBIfam" id="TIGR00125">
    <property type="entry name" value="cyt_tran_rel"/>
    <property type="match status" value="1"/>
</dbReference>
<dbReference type="Proteomes" id="UP000486602">
    <property type="component" value="Unassembled WGS sequence"/>
</dbReference>
<evidence type="ECO:0000256" key="2">
    <source>
        <dbReference type="ARBA" id="ARBA00022679"/>
    </source>
</evidence>
<feature type="binding site" evidence="9">
    <location>
        <begin position="89"/>
        <end position="91"/>
    </location>
    <ligand>
        <name>ATP</name>
        <dbReference type="ChEBI" id="CHEBI:30616"/>
    </ligand>
</feature>
<keyword evidence="12" id="KW-1185">Reference proteome</keyword>
<dbReference type="CDD" id="cd02163">
    <property type="entry name" value="PPAT"/>
    <property type="match status" value="1"/>
</dbReference>
<dbReference type="PANTHER" id="PTHR21342">
    <property type="entry name" value="PHOSPHOPANTETHEINE ADENYLYLTRANSFERASE"/>
    <property type="match status" value="1"/>
</dbReference>
<reference evidence="11 12" key="1">
    <citation type="submission" date="2020-02" db="EMBL/GenBank/DDBJ databases">
        <title>Out from the shadows clarifying the taxonomy of the family Cryomorphaceae and related taxa by utilizing the GTDB taxonomic framework.</title>
        <authorList>
            <person name="Bowman J.P."/>
        </authorList>
    </citation>
    <scope>NUCLEOTIDE SEQUENCE [LARGE SCALE GENOMIC DNA]</scope>
    <source>
        <strain evidence="11 12">QSSC 1-22</strain>
    </source>
</reference>
<feature type="site" description="Transition state stabilizer" evidence="9">
    <location>
        <position position="18"/>
    </location>
</feature>
<keyword evidence="1 9" id="KW-0963">Cytoplasm</keyword>
<evidence type="ECO:0000256" key="8">
    <source>
        <dbReference type="ARBA" id="ARBA00029346"/>
    </source>
</evidence>
<dbReference type="GO" id="GO:0005737">
    <property type="term" value="C:cytoplasm"/>
    <property type="evidence" value="ECO:0007669"/>
    <property type="project" value="UniProtKB-SubCell"/>
</dbReference>
<dbReference type="RefSeq" id="WP_163283144.1">
    <property type="nucleotide sequence ID" value="NZ_JAAGVY010000003.1"/>
</dbReference>
<evidence type="ECO:0000313" key="11">
    <source>
        <dbReference type="EMBL" id="NEN22415.1"/>
    </source>
</evidence>
<comment type="subcellular location">
    <subcellularLocation>
        <location evidence="9">Cytoplasm</location>
    </subcellularLocation>
</comment>
<proteinExistence type="inferred from homology"/>
<name>A0A7K3WNX9_9FLAO</name>
<dbReference type="GO" id="GO:0005524">
    <property type="term" value="F:ATP binding"/>
    <property type="evidence" value="ECO:0007669"/>
    <property type="project" value="UniProtKB-KW"/>
</dbReference>
<evidence type="ECO:0000256" key="3">
    <source>
        <dbReference type="ARBA" id="ARBA00022695"/>
    </source>
</evidence>
<comment type="cofactor">
    <cofactor evidence="9">
        <name>Mg(2+)</name>
        <dbReference type="ChEBI" id="CHEBI:18420"/>
    </cofactor>
</comment>
<keyword evidence="2 9" id="KW-0808">Transferase</keyword>
<dbReference type="AlphaFoldDB" id="A0A7K3WNX9"/>
<comment type="catalytic activity">
    <reaction evidence="8 9">
        <text>(R)-4'-phosphopantetheine + ATP + H(+) = 3'-dephospho-CoA + diphosphate</text>
        <dbReference type="Rhea" id="RHEA:19801"/>
        <dbReference type="ChEBI" id="CHEBI:15378"/>
        <dbReference type="ChEBI" id="CHEBI:30616"/>
        <dbReference type="ChEBI" id="CHEBI:33019"/>
        <dbReference type="ChEBI" id="CHEBI:57328"/>
        <dbReference type="ChEBI" id="CHEBI:61723"/>
        <dbReference type="EC" id="2.7.7.3"/>
    </reaction>
</comment>
<dbReference type="SUPFAM" id="SSF52374">
    <property type="entry name" value="Nucleotidylyl transferase"/>
    <property type="match status" value="1"/>
</dbReference>
<comment type="similarity">
    <text evidence="9">Belongs to the bacterial CoaD family.</text>
</comment>
<keyword evidence="3 9" id="KW-0548">Nucleotidyltransferase</keyword>